<evidence type="ECO:0000256" key="3">
    <source>
        <dbReference type="ARBA" id="ARBA00022490"/>
    </source>
</evidence>
<dbReference type="InterPro" id="IPR020568">
    <property type="entry name" value="Ribosomal_Su5_D2-typ_SF"/>
</dbReference>
<dbReference type="EMBL" id="PXYT01000001">
    <property type="protein sequence ID" value="PSR31692.1"/>
    <property type="molecule type" value="Genomic_DNA"/>
</dbReference>
<dbReference type="SUPFAM" id="SSF54211">
    <property type="entry name" value="Ribosomal protein S5 domain 2-like"/>
    <property type="match status" value="2"/>
</dbReference>
<feature type="region of interest" description="Disordered" evidence="10">
    <location>
        <begin position="691"/>
        <end position="745"/>
    </location>
</feature>
<dbReference type="Gene3D" id="3.30.1370.10">
    <property type="entry name" value="K Homology domain, type 1"/>
    <property type="match status" value="1"/>
</dbReference>
<organism evidence="12 13">
    <name type="scientific">Sulfobacillus benefaciens</name>
    <dbReference type="NCBI Taxonomy" id="453960"/>
    <lineage>
        <taxon>Bacteria</taxon>
        <taxon>Bacillati</taxon>
        <taxon>Bacillota</taxon>
        <taxon>Clostridia</taxon>
        <taxon>Eubacteriales</taxon>
        <taxon>Clostridiales Family XVII. Incertae Sedis</taxon>
        <taxon>Sulfobacillus</taxon>
    </lineage>
</organism>
<keyword evidence="5 9" id="KW-0548">Nucleotidyltransferase</keyword>
<feature type="binding site" evidence="9">
    <location>
        <position position="490"/>
    </location>
    <ligand>
        <name>Mg(2+)</name>
        <dbReference type="ChEBI" id="CHEBI:18420"/>
    </ligand>
</feature>
<dbReference type="CDD" id="cd11363">
    <property type="entry name" value="RNase_PH_PNPase_1"/>
    <property type="match status" value="1"/>
</dbReference>
<dbReference type="InterPro" id="IPR015848">
    <property type="entry name" value="PNPase_PH_RNA-bd_bac/org-type"/>
</dbReference>
<dbReference type="InterPro" id="IPR003029">
    <property type="entry name" value="S1_domain"/>
</dbReference>
<dbReference type="PANTHER" id="PTHR11252:SF0">
    <property type="entry name" value="POLYRIBONUCLEOTIDE NUCLEOTIDYLTRANSFERASE 1, MITOCHONDRIAL"/>
    <property type="match status" value="1"/>
</dbReference>
<dbReference type="Pfam" id="PF03725">
    <property type="entry name" value="RNase_PH_C"/>
    <property type="match status" value="2"/>
</dbReference>
<comment type="similarity">
    <text evidence="2 9">Belongs to the polyribonucleotide nucleotidyltransferase family.</text>
</comment>
<evidence type="ECO:0000256" key="9">
    <source>
        <dbReference type="HAMAP-Rule" id="MF_01595"/>
    </source>
</evidence>
<feature type="binding site" evidence="9">
    <location>
        <position position="484"/>
    </location>
    <ligand>
        <name>Mg(2+)</name>
        <dbReference type="ChEBI" id="CHEBI:18420"/>
    </ligand>
</feature>
<dbReference type="GO" id="GO:0004654">
    <property type="term" value="F:polyribonucleotide nucleotidyltransferase activity"/>
    <property type="evidence" value="ECO:0007669"/>
    <property type="project" value="UniProtKB-UniRule"/>
</dbReference>
<dbReference type="SUPFAM" id="SSF50249">
    <property type="entry name" value="Nucleic acid-binding proteins"/>
    <property type="match status" value="1"/>
</dbReference>
<dbReference type="Pfam" id="PF03726">
    <property type="entry name" value="PNPase"/>
    <property type="match status" value="1"/>
</dbReference>
<evidence type="ECO:0000256" key="4">
    <source>
        <dbReference type="ARBA" id="ARBA00022679"/>
    </source>
</evidence>
<evidence type="ECO:0000259" key="11">
    <source>
        <dbReference type="PROSITE" id="PS50126"/>
    </source>
</evidence>
<sequence length="745" mass="81788">MEAITTDFLVGGRTLALETGKMARQANGSVVVRYGDTVVLVTVVASREPRENADFFPLTVDVEERLYAVGKIPGGYIKREGRPSESAILAARLTDRPIRPLFPEGLRNDVHVVVSILSVDYDHSPEICGMIGASAALSISDIPFDGPIGAVQVGYVDGAFVINPTAEQDKASDLKLMIAGTYDAILMIEAGANIVPESVMLDAILFGHEEIRRIIEEIRHFQDIVNRPKAEYPLILPSAELMAATRELGWDKLLEAMHNSDKQQRGENIAQTNTELKQILLERFPEEEAMISVTLKKVLKEVVRYAIIHDGIRPDGRELDEIRPISIEVGVLPRVHGTGLFTRGQTQALTAMTLGPLSDQQMLDGIGVEESRRYLHHYNFPPFATGESGPMRGPNRRAIGHGALAGRALEPVIPSEEEFPYTLRLVSDILESNGSSSMASVCGSTLALMDGGVPIKAPVAGIAMGLVKNDEGVAVLTDIQGLEDALGDMDFKVAGTREGITAIQMDIKIHGLDREVLETALQQARKARLQILDMIEAIIPEPRKDLSLHAPRILTMQIDPEKIREVIGPGGKMINKIIENTRIGDKKVDIDIQDDGTIYIAAINQDVARRVQKMIEDLTRSPEVGEVFEGRVTRLMNFGAFVEILPGKEGLVHISQLSYNRVSKVEDVVAVGDPLKVKVIEIDSVGRINLSHKDTQPIPEGYDPSKSRSSQERSPHERTHEHSSHERSAPRRSGPHNPTRRDSAK</sequence>
<dbReference type="InterPro" id="IPR036612">
    <property type="entry name" value="KH_dom_type_1_sf"/>
</dbReference>
<evidence type="ECO:0000256" key="6">
    <source>
        <dbReference type="ARBA" id="ARBA00022723"/>
    </source>
</evidence>
<dbReference type="FunFam" id="3.30.230.70:FF:000002">
    <property type="entry name" value="Polyribonucleotide nucleotidyltransferase"/>
    <property type="match status" value="1"/>
</dbReference>
<keyword evidence="3 9" id="KW-0963">Cytoplasm</keyword>
<dbReference type="SMART" id="SM00316">
    <property type="entry name" value="S1"/>
    <property type="match status" value="1"/>
</dbReference>
<dbReference type="PROSITE" id="PS50126">
    <property type="entry name" value="S1"/>
    <property type="match status" value="1"/>
</dbReference>
<dbReference type="InterPro" id="IPR001247">
    <property type="entry name" value="ExoRNase_PH_dom1"/>
</dbReference>
<dbReference type="PANTHER" id="PTHR11252">
    <property type="entry name" value="POLYRIBONUCLEOTIDE NUCLEOTIDYLTRANSFERASE"/>
    <property type="match status" value="1"/>
</dbReference>
<evidence type="ECO:0000256" key="1">
    <source>
        <dbReference type="ARBA" id="ARBA00004496"/>
    </source>
</evidence>
<dbReference type="SMART" id="SM00322">
    <property type="entry name" value="KH"/>
    <property type="match status" value="1"/>
</dbReference>
<evidence type="ECO:0000313" key="13">
    <source>
        <dbReference type="Proteomes" id="UP000242699"/>
    </source>
</evidence>
<dbReference type="NCBIfam" id="TIGR03591">
    <property type="entry name" value="polynuc_phos"/>
    <property type="match status" value="1"/>
</dbReference>
<comment type="function">
    <text evidence="9">Involved in mRNA degradation. Catalyzes the phosphorolysis of single-stranded polyribonucleotides processively in the 3'- to 5'-direction.</text>
</comment>
<proteinExistence type="inferred from homology"/>
<dbReference type="InterPro" id="IPR012340">
    <property type="entry name" value="NA-bd_OB-fold"/>
</dbReference>
<keyword evidence="6 9" id="KW-0479">Metal-binding</keyword>
<dbReference type="SUPFAM" id="SSF55666">
    <property type="entry name" value="Ribonuclease PH domain 2-like"/>
    <property type="match status" value="2"/>
</dbReference>
<evidence type="ECO:0000256" key="10">
    <source>
        <dbReference type="SAM" id="MobiDB-lite"/>
    </source>
</evidence>
<feature type="domain" description="S1 motif" evidence="11">
    <location>
        <begin position="625"/>
        <end position="693"/>
    </location>
</feature>
<dbReference type="PROSITE" id="PS50084">
    <property type="entry name" value="KH_TYPE_1"/>
    <property type="match status" value="1"/>
</dbReference>
<name>A0A2T2XB39_9FIRM</name>
<dbReference type="FunFam" id="2.40.50.140:FF:000023">
    <property type="entry name" value="Polyribonucleotide nucleotidyltransferase"/>
    <property type="match status" value="1"/>
</dbReference>
<dbReference type="GO" id="GO:0005829">
    <property type="term" value="C:cytosol"/>
    <property type="evidence" value="ECO:0007669"/>
    <property type="project" value="TreeGrafter"/>
</dbReference>
<accession>A0A2T2XB39</accession>
<evidence type="ECO:0000256" key="8">
    <source>
        <dbReference type="ARBA" id="ARBA00022884"/>
    </source>
</evidence>
<dbReference type="SUPFAM" id="SSF54791">
    <property type="entry name" value="Eukaryotic type KH-domain (KH-domain type I)"/>
    <property type="match status" value="1"/>
</dbReference>
<dbReference type="GO" id="GO:0003723">
    <property type="term" value="F:RNA binding"/>
    <property type="evidence" value="ECO:0007669"/>
    <property type="project" value="UniProtKB-UniRule"/>
</dbReference>
<keyword evidence="7 9" id="KW-0460">Magnesium</keyword>
<dbReference type="InterPro" id="IPR036456">
    <property type="entry name" value="PNPase_PH_RNA-bd_sf"/>
</dbReference>
<dbReference type="SUPFAM" id="SSF46915">
    <property type="entry name" value="Polynucleotide phosphorylase/guanosine pentaphosphate synthase (PNPase/GPSI), domain 3"/>
    <property type="match status" value="1"/>
</dbReference>
<dbReference type="Pfam" id="PF01138">
    <property type="entry name" value="RNase_PH"/>
    <property type="match status" value="2"/>
</dbReference>
<dbReference type="FunFam" id="3.30.230.70:FF:000001">
    <property type="entry name" value="Polyribonucleotide nucleotidyltransferase"/>
    <property type="match status" value="1"/>
</dbReference>
<dbReference type="GO" id="GO:0000287">
    <property type="term" value="F:magnesium ion binding"/>
    <property type="evidence" value="ECO:0007669"/>
    <property type="project" value="UniProtKB-UniRule"/>
</dbReference>
<dbReference type="FunFam" id="3.30.1370.10:FF:000001">
    <property type="entry name" value="Polyribonucleotide nucleotidyltransferase"/>
    <property type="match status" value="1"/>
</dbReference>
<dbReference type="Gene3D" id="3.30.230.70">
    <property type="entry name" value="GHMP Kinase, N-terminal domain"/>
    <property type="match status" value="2"/>
</dbReference>
<dbReference type="NCBIfam" id="NF008805">
    <property type="entry name" value="PRK11824.1"/>
    <property type="match status" value="1"/>
</dbReference>
<gene>
    <name evidence="9" type="primary">pnp</name>
    <name evidence="12" type="ORF">C7B43_00250</name>
</gene>
<feature type="compositionally biased region" description="Basic and acidic residues" evidence="10">
    <location>
        <begin position="703"/>
        <end position="729"/>
    </location>
</feature>
<dbReference type="AlphaFoldDB" id="A0A2T2XB39"/>
<dbReference type="InterPro" id="IPR004087">
    <property type="entry name" value="KH_dom"/>
</dbReference>
<evidence type="ECO:0000256" key="7">
    <source>
        <dbReference type="ARBA" id="ARBA00022842"/>
    </source>
</evidence>
<evidence type="ECO:0000256" key="2">
    <source>
        <dbReference type="ARBA" id="ARBA00007404"/>
    </source>
</evidence>
<dbReference type="GO" id="GO:0006396">
    <property type="term" value="P:RNA processing"/>
    <property type="evidence" value="ECO:0007669"/>
    <property type="project" value="InterPro"/>
</dbReference>
<keyword evidence="4 9" id="KW-0808">Transferase</keyword>
<dbReference type="Pfam" id="PF00013">
    <property type="entry name" value="KH_1"/>
    <property type="match status" value="1"/>
</dbReference>
<dbReference type="GO" id="GO:0006402">
    <property type="term" value="P:mRNA catabolic process"/>
    <property type="evidence" value="ECO:0007669"/>
    <property type="project" value="UniProtKB-UniRule"/>
</dbReference>
<dbReference type="InterPro" id="IPR027408">
    <property type="entry name" value="PNPase/RNase_PH_dom_sf"/>
</dbReference>
<dbReference type="CDD" id="cd02393">
    <property type="entry name" value="KH-I_PNPase"/>
    <property type="match status" value="1"/>
</dbReference>
<dbReference type="Pfam" id="PF00575">
    <property type="entry name" value="S1"/>
    <property type="match status" value="1"/>
</dbReference>
<dbReference type="PIRSF" id="PIRSF005499">
    <property type="entry name" value="PNPase"/>
    <property type="match status" value="1"/>
</dbReference>
<dbReference type="InterPro" id="IPR012162">
    <property type="entry name" value="PNPase"/>
</dbReference>
<dbReference type="EC" id="2.7.7.8" evidence="9"/>
<dbReference type="InterPro" id="IPR036345">
    <property type="entry name" value="ExoRNase_PH_dom2_sf"/>
</dbReference>
<dbReference type="HAMAP" id="MF_01595">
    <property type="entry name" value="PNPase"/>
    <property type="match status" value="1"/>
</dbReference>
<dbReference type="CDD" id="cd11364">
    <property type="entry name" value="RNase_PH_PNPase_2"/>
    <property type="match status" value="1"/>
</dbReference>
<dbReference type="Proteomes" id="UP000242699">
    <property type="component" value="Unassembled WGS sequence"/>
</dbReference>
<dbReference type="InterPro" id="IPR015847">
    <property type="entry name" value="ExoRNase_PH_dom2"/>
</dbReference>
<evidence type="ECO:0000256" key="5">
    <source>
        <dbReference type="ARBA" id="ARBA00022695"/>
    </source>
</evidence>
<comment type="subcellular location">
    <subcellularLocation>
        <location evidence="1 9">Cytoplasm</location>
    </subcellularLocation>
</comment>
<evidence type="ECO:0000313" key="12">
    <source>
        <dbReference type="EMBL" id="PSR31692.1"/>
    </source>
</evidence>
<protein>
    <recommendedName>
        <fullName evidence="9">Polyribonucleotide nucleotidyltransferase</fullName>
        <ecNumber evidence="9">2.7.7.8</ecNumber>
    </recommendedName>
    <alternativeName>
        <fullName evidence="9">Polynucleotide phosphorylase</fullName>
        <shortName evidence="9">PNPase</shortName>
    </alternativeName>
</protein>
<dbReference type="GO" id="GO:0000175">
    <property type="term" value="F:3'-5'-RNA exonuclease activity"/>
    <property type="evidence" value="ECO:0007669"/>
    <property type="project" value="TreeGrafter"/>
</dbReference>
<dbReference type="CDD" id="cd04472">
    <property type="entry name" value="S1_PNPase"/>
    <property type="match status" value="1"/>
</dbReference>
<dbReference type="InterPro" id="IPR004088">
    <property type="entry name" value="KH_dom_type_1"/>
</dbReference>
<comment type="cofactor">
    <cofactor evidence="9">
        <name>Mg(2+)</name>
        <dbReference type="ChEBI" id="CHEBI:18420"/>
    </cofactor>
</comment>
<keyword evidence="8 9" id="KW-0694">RNA-binding</keyword>
<comment type="catalytic activity">
    <reaction evidence="9">
        <text>RNA(n+1) + phosphate = RNA(n) + a ribonucleoside 5'-diphosphate</text>
        <dbReference type="Rhea" id="RHEA:22096"/>
        <dbReference type="Rhea" id="RHEA-COMP:14527"/>
        <dbReference type="Rhea" id="RHEA-COMP:17342"/>
        <dbReference type="ChEBI" id="CHEBI:43474"/>
        <dbReference type="ChEBI" id="CHEBI:57930"/>
        <dbReference type="ChEBI" id="CHEBI:140395"/>
        <dbReference type="EC" id="2.7.7.8"/>
    </reaction>
</comment>
<reference evidence="12 13" key="1">
    <citation type="journal article" date="2014" name="BMC Genomics">
        <title>Comparison of environmental and isolate Sulfobacillus genomes reveals diverse carbon, sulfur, nitrogen, and hydrogen metabolisms.</title>
        <authorList>
            <person name="Justice N.B."/>
            <person name="Norman A."/>
            <person name="Brown C.T."/>
            <person name="Singh A."/>
            <person name="Thomas B.C."/>
            <person name="Banfield J.F."/>
        </authorList>
    </citation>
    <scope>NUCLEOTIDE SEQUENCE [LARGE SCALE GENOMIC DNA]</scope>
    <source>
        <strain evidence="12">AMDSBA1</strain>
    </source>
</reference>
<dbReference type="Gene3D" id="2.40.50.140">
    <property type="entry name" value="Nucleic acid-binding proteins"/>
    <property type="match status" value="1"/>
</dbReference>
<comment type="caution">
    <text evidence="12">The sequence shown here is derived from an EMBL/GenBank/DDBJ whole genome shotgun (WGS) entry which is preliminary data.</text>
</comment>